<sequence>MAAGLAHRRTVRARVTALFAVLTAAGALVTAAPDRAAAADAVASARVPAIDLPGAAGTSRAEAEKNLLRYWTPERIAEAVANGDRRAAPVKSGGPTAAQALAPVEGPVLEPVGKVLFTYESGSPGSCTGTLVNTPSGRLVVTAGHCIEEGGPEGEWHRNIAFVPGHGGPEELGVFTAANVAADGLWASDADERYDVGLIQLNDNAAGESAADVAGAFDIRTTPSTTADVHIVGYPAAGGHDGNHQEHCEDITEPTPPPRELIMAECPNMYEGSSGGPWLYEFDPVEEVGDIYGVNGIFDGRFVATPKFTSRTLQHVAWMEMAASQA</sequence>
<evidence type="ECO:0000313" key="3">
    <source>
        <dbReference type="EMBL" id="UYQ64090.1"/>
    </source>
</evidence>
<dbReference type="InterPro" id="IPR009003">
    <property type="entry name" value="Peptidase_S1_PA"/>
</dbReference>
<dbReference type="RefSeq" id="WP_264246896.1">
    <property type="nucleotide sequence ID" value="NZ_CP107567.1"/>
</dbReference>
<proteinExistence type="predicted"/>
<feature type="chain" id="PRO_5045386532" evidence="2">
    <location>
        <begin position="32"/>
        <end position="326"/>
    </location>
</feature>
<evidence type="ECO:0000256" key="1">
    <source>
        <dbReference type="ARBA" id="ARBA00022729"/>
    </source>
</evidence>
<dbReference type="Gene3D" id="2.40.10.10">
    <property type="entry name" value="Trypsin-like serine proteases"/>
    <property type="match status" value="2"/>
</dbReference>
<keyword evidence="1 2" id="KW-0732">Signal</keyword>
<accession>A0ABY6IEE0</accession>
<name>A0ABY6IEE0_STRPE</name>
<keyword evidence="4" id="KW-1185">Reference proteome</keyword>
<dbReference type="PROSITE" id="PS00134">
    <property type="entry name" value="TRYPSIN_HIS"/>
    <property type="match status" value="1"/>
</dbReference>
<dbReference type="InterPro" id="IPR018114">
    <property type="entry name" value="TRYPSIN_HIS"/>
</dbReference>
<dbReference type="PANTHER" id="PTHR15462">
    <property type="entry name" value="SERINE PROTEASE"/>
    <property type="match status" value="1"/>
</dbReference>
<evidence type="ECO:0000256" key="2">
    <source>
        <dbReference type="SAM" id="SignalP"/>
    </source>
</evidence>
<gene>
    <name evidence="3" type="ORF">OGH68_23230</name>
</gene>
<dbReference type="Pfam" id="PF13365">
    <property type="entry name" value="Trypsin_2"/>
    <property type="match status" value="1"/>
</dbReference>
<dbReference type="Proteomes" id="UP001163878">
    <property type="component" value="Chromosome"/>
</dbReference>
<dbReference type="EMBL" id="CP107567">
    <property type="protein sequence ID" value="UYQ64090.1"/>
    <property type="molecule type" value="Genomic_DNA"/>
</dbReference>
<evidence type="ECO:0000313" key="4">
    <source>
        <dbReference type="Proteomes" id="UP001163878"/>
    </source>
</evidence>
<dbReference type="InterPro" id="IPR043504">
    <property type="entry name" value="Peptidase_S1_PA_chymotrypsin"/>
</dbReference>
<protein>
    <submittedName>
        <fullName evidence="3">Trypsin-like peptidase domain-containing protein</fullName>
    </submittedName>
</protein>
<dbReference type="PANTHER" id="PTHR15462:SF8">
    <property type="entry name" value="SERINE PROTEASE"/>
    <property type="match status" value="1"/>
</dbReference>
<feature type="signal peptide" evidence="2">
    <location>
        <begin position="1"/>
        <end position="31"/>
    </location>
</feature>
<organism evidence="3 4">
    <name type="scientific">Streptomyces peucetius</name>
    <dbReference type="NCBI Taxonomy" id="1950"/>
    <lineage>
        <taxon>Bacteria</taxon>
        <taxon>Bacillati</taxon>
        <taxon>Actinomycetota</taxon>
        <taxon>Actinomycetes</taxon>
        <taxon>Kitasatosporales</taxon>
        <taxon>Streptomycetaceae</taxon>
        <taxon>Streptomyces</taxon>
    </lineage>
</organism>
<dbReference type="InterPro" id="IPR050966">
    <property type="entry name" value="Glutamyl_endopeptidase"/>
</dbReference>
<dbReference type="SUPFAM" id="SSF50494">
    <property type="entry name" value="Trypsin-like serine proteases"/>
    <property type="match status" value="1"/>
</dbReference>
<reference evidence="3" key="1">
    <citation type="submission" date="2022-10" db="EMBL/GenBank/DDBJ databases">
        <title>Cytochrome P450 Catalyzes Benzene Ring Formation in the Biosynthesis of Trialkyl-Substituted Aromatic Polyketides.</title>
        <authorList>
            <person name="Zhao E."/>
            <person name="Ge H."/>
        </authorList>
    </citation>
    <scope>NUCLEOTIDE SEQUENCE</scope>
    <source>
        <strain evidence="3">NA0869</strain>
    </source>
</reference>